<feature type="transmembrane region" description="Helical" evidence="1">
    <location>
        <begin position="12"/>
        <end position="33"/>
    </location>
</feature>
<keyword evidence="1" id="KW-0812">Transmembrane</keyword>
<feature type="transmembrane region" description="Helical" evidence="1">
    <location>
        <begin position="65"/>
        <end position="86"/>
    </location>
</feature>
<dbReference type="Pfam" id="PF06197">
    <property type="entry name" value="DUF998"/>
    <property type="match status" value="1"/>
</dbReference>
<organism evidence="2 3">
    <name type="scientific">Streptomyces coerulescens</name>
    <dbReference type="NCBI Taxonomy" id="29304"/>
    <lineage>
        <taxon>Bacteria</taxon>
        <taxon>Bacillati</taxon>
        <taxon>Actinomycetota</taxon>
        <taxon>Actinomycetes</taxon>
        <taxon>Kitasatosporales</taxon>
        <taxon>Streptomycetaceae</taxon>
        <taxon>Streptomyces</taxon>
    </lineage>
</organism>
<dbReference type="Proteomes" id="UP001596263">
    <property type="component" value="Unassembled WGS sequence"/>
</dbReference>
<dbReference type="EMBL" id="JBHSKM010000044">
    <property type="protein sequence ID" value="MFC5219769.1"/>
    <property type="molecule type" value="Genomic_DNA"/>
</dbReference>
<evidence type="ECO:0000313" key="3">
    <source>
        <dbReference type="Proteomes" id="UP001596263"/>
    </source>
</evidence>
<dbReference type="InterPro" id="IPR009339">
    <property type="entry name" value="DUF998"/>
</dbReference>
<proteinExistence type="predicted"/>
<evidence type="ECO:0000313" key="2">
    <source>
        <dbReference type="EMBL" id="MFC5219769.1"/>
    </source>
</evidence>
<dbReference type="RefSeq" id="WP_380863870.1">
    <property type="nucleotide sequence ID" value="NZ_JBHSKM010000044.1"/>
</dbReference>
<keyword evidence="1" id="KW-1133">Transmembrane helix</keyword>
<name>A0ABW0CUX2_STRCD</name>
<feature type="transmembrane region" description="Helical" evidence="1">
    <location>
        <begin position="98"/>
        <end position="117"/>
    </location>
</feature>
<keyword evidence="3" id="KW-1185">Reference proteome</keyword>
<feature type="transmembrane region" description="Helical" evidence="1">
    <location>
        <begin position="129"/>
        <end position="154"/>
    </location>
</feature>
<feature type="transmembrane region" description="Helical" evidence="1">
    <location>
        <begin position="166"/>
        <end position="193"/>
    </location>
</feature>
<feature type="transmembrane region" description="Helical" evidence="1">
    <location>
        <begin position="199"/>
        <end position="217"/>
    </location>
</feature>
<keyword evidence="1" id="KW-0472">Membrane</keyword>
<comment type="caution">
    <text evidence="2">The sequence shown here is derived from an EMBL/GenBank/DDBJ whole genome shotgun (WGS) entry which is preliminary data.</text>
</comment>
<evidence type="ECO:0000256" key="1">
    <source>
        <dbReference type="SAM" id="Phobius"/>
    </source>
</evidence>
<reference evidence="3" key="1">
    <citation type="journal article" date="2019" name="Int. J. Syst. Evol. Microbiol.">
        <title>The Global Catalogue of Microorganisms (GCM) 10K type strain sequencing project: providing services to taxonomists for standard genome sequencing and annotation.</title>
        <authorList>
            <consortium name="The Broad Institute Genomics Platform"/>
            <consortium name="The Broad Institute Genome Sequencing Center for Infectious Disease"/>
            <person name="Wu L."/>
            <person name="Ma J."/>
        </authorList>
    </citation>
    <scope>NUCLEOTIDE SEQUENCE [LARGE SCALE GENOMIC DNA]</scope>
    <source>
        <strain evidence="3">KCTC 42586</strain>
    </source>
</reference>
<gene>
    <name evidence="2" type="ORF">ACFPQ9_38710</name>
</gene>
<accession>A0ABW0CUX2</accession>
<sequence length="245" mass="26060">MLRRGTALRTGILLLLAGPVLSWLAELITAAAWQHPHYAPLHNYVSHLGVKGPETAFDQIAHSPLAWVMNTGWVVYGLILIGSAFLVFDSRAAGRRPVVLQVLAVLAGIGVMLVGIFHVSQANVDNGLIAFHLIGAQPAFVCGNLFALLTGAWGRSLGLPPAVRRAQIALGVTGLTGFVLFMIDVRGAIAWNIGLFERMAVYPVMTGHLLLAVTLLLRTAARRPRAPEGDDTSAELVGRAAAKAL</sequence>
<protein>
    <submittedName>
        <fullName evidence="2">DUF998 domain-containing protein</fullName>
    </submittedName>
</protein>